<evidence type="ECO:0000256" key="2">
    <source>
        <dbReference type="PIRNR" id="PIRNR029218"/>
    </source>
</evidence>
<comment type="similarity">
    <text evidence="2">Belongs to the RelE toxin family.</text>
</comment>
<dbReference type="Gene3D" id="3.30.2310.20">
    <property type="entry name" value="RelE-like"/>
    <property type="match status" value="1"/>
</dbReference>
<dbReference type="InterPro" id="IPR028344">
    <property type="entry name" value="ParE1/4"/>
</dbReference>
<protein>
    <recommendedName>
        <fullName evidence="2">Toxin</fullName>
    </recommendedName>
</protein>
<comment type="caution">
    <text evidence="3">The sequence shown here is derived from an EMBL/GenBank/DDBJ whole genome shotgun (WGS) entry which is preliminary data.</text>
</comment>
<proteinExistence type="inferred from homology"/>
<dbReference type="EMBL" id="QJPH01000313">
    <property type="protein sequence ID" value="PZN78798.1"/>
    <property type="molecule type" value="Genomic_DNA"/>
</dbReference>
<sequence>MGNYKLTEDAKDDLRLIYMYGVKEFGEAQADIYFDELFNRFEQIAENPYLYQAVDHIREGYRRSVCGVDNIFYRVLDCTVEIISILSRQDFDSLL</sequence>
<keyword evidence="1" id="KW-1277">Toxin-antitoxin system</keyword>
<organism evidence="3 4">
    <name type="scientific">Candidatus Methylumidiphilus alinenensis</name>
    <dbReference type="NCBI Taxonomy" id="2202197"/>
    <lineage>
        <taxon>Bacteria</taxon>
        <taxon>Pseudomonadati</taxon>
        <taxon>Pseudomonadota</taxon>
        <taxon>Gammaproteobacteria</taxon>
        <taxon>Methylococcales</taxon>
        <taxon>Candidatus Methylumidiphilus</taxon>
    </lineage>
</organism>
<evidence type="ECO:0000313" key="4">
    <source>
        <dbReference type="Proteomes" id="UP000249396"/>
    </source>
</evidence>
<dbReference type="Pfam" id="PF05016">
    <property type="entry name" value="ParE_toxin"/>
    <property type="match status" value="1"/>
</dbReference>
<dbReference type="InterPro" id="IPR007712">
    <property type="entry name" value="RelE/ParE_toxin"/>
</dbReference>
<dbReference type="InterPro" id="IPR035093">
    <property type="entry name" value="RelE/ParE_toxin_dom_sf"/>
</dbReference>
<reference evidence="3 4" key="1">
    <citation type="journal article" date="2018" name="Aquat. Microb. Ecol.">
        <title>Gammaproteobacterial methanotrophs dominate.</title>
        <authorList>
            <person name="Rissanen A.J."/>
            <person name="Saarenheimo J."/>
            <person name="Tiirola M."/>
            <person name="Peura S."/>
            <person name="Aalto S.L."/>
            <person name="Karvinen A."/>
            <person name="Nykanen H."/>
        </authorList>
    </citation>
    <scope>NUCLEOTIDE SEQUENCE [LARGE SCALE GENOMIC DNA]</scope>
    <source>
        <strain evidence="3">AMbin10</strain>
    </source>
</reference>
<dbReference type="PIRSF" id="PIRSF029218">
    <property type="entry name" value="ParE"/>
    <property type="match status" value="1"/>
</dbReference>
<accession>A0A2W4RG42</accession>
<dbReference type="Proteomes" id="UP000249396">
    <property type="component" value="Unassembled WGS sequence"/>
</dbReference>
<name>A0A2W4RG42_9GAMM</name>
<evidence type="ECO:0000256" key="1">
    <source>
        <dbReference type="ARBA" id="ARBA00022649"/>
    </source>
</evidence>
<evidence type="ECO:0000313" key="3">
    <source>
        <dbReference type="EMBL" id="PZN78798.1"/>
    </source>
</evidence>
<gene>
    <name evidence="3" type="ORF">DM484_12215</name>
</gene>
<dbReference type="AlphaFoldDB" id="A0A2W4RG42"/>